<dbReference type="RefSeq" id="WP_345465456.1">
    <property type="nucleotide sequence ID" value="NZ_BAABRP010000009.1"/>
</dbReference>
<feature type="coiled-coil region" evidence="1">
    <location>
        <begin position="36"/>
        <end position="84"/>
    </location>
</feature>
<organism evidence="2 3">
    <name type="scientific">Deinococcus carri</name>
    <dbReference type="NCBI Taxonomy" id="1211323"/>
    <lineage>
        <taxon>Bacteria</taxon>
        <taxon>Thermotogati</taxon>
        <taxon>Deinococcota</taxon>
        <taxon>Deinococci</taxon>
        <taxon>Deinococcales</taxon>
        <taxon>Deinococcaceae</taxon>
        <taxon>Deinococcus</taxon>
    </lineage>
</organism>
<keyword evidence="3" id="KW-1185">Reference proteome</keyword>
<sequence>MSGVWEPGTILAAITLGSGLLWQVWDRLGKGRADAFARTEAERDRLDRRVQELEKGREEDRGRLDRVEAELEDLKRERNTLLDFLRDVVSDLYDHDWCKRRAQELLSRLAGEKG</sequence>
<gene>
    <name evidence="2" type="ORF">Dcar01_02411</name>
</gene>
<evidence type="ECO:0000313" key="3">
    <source>
        <dbReference type="Proteomes" id="UP001401887"/>
    </source>
</evidence>
<comment type="caution">
    <text evidence="2">The sequence shown here is derived from an EMBL/GenBank/DDBJ whole genome shotgun (WGS) entry which is preliminary data.</text>
</comment>
<evidence type="ECO:0000256" key="1">
    <source>
        <dbReference type="SAM" id="Coils"/>
    </source>
</evidence>
<proteinExistence type="predicted"/>
<dbReference type="Proteomes" id="UP001401887">
    <property type="component" value="Unassembled WGS sequence"/>
</dbReference>
<name>A0ABP9WBS4_9DEIO</name>
<dbReference type="EMBL" id="BAABRP010000009">
    <property type="protein sequence ID" value="GAA5513667.1"/>
    <property type="molecule type" value="Genomic_DNA"/>
</dbReference>
<accession>A0ABP9WBS4</accession>
<reference evidence="2 3" key="1">
    <citation type="submission" date="2024-02" db="EMBL/GenBank/DDBJ databases">
        <title>Deinococcus carri NBRC 110142.</title>
        <authorList>
            <person name="Ichikawa N."/>
            <person name="Katano-Makiyama Y."/>
            <person name="Hidaka K."/>
        </authorList>
    </citation>
    <scope>NUCLEOTIDE SEQUENCE [LARGE SCALE GENOMIC DNA]</scope>
    <source>
        <strain evidence="2 3">NBRC 110142</strain>
    </source>
</reference>
<protein>
    <submittedName>
        <fullName evidence="2">Uncharacterized protein</fullName>
    </submittedName>
</protein>
<evidence type="ECO:0000313" key="2">
    <source>
        <dbReference type="EMBL" id="GAA5513667.1"/>
    </source>
</evidence>
<keyword evidence="1" id="KW-0175">Coiled coil</keyword>